<dbReference type="Proteomes" id="UP000027222">
    <property type="component" value="Unassembled WGS sequence"/>
</dbReference>
<feature type="transmembrane region" description="Helical" evidence="2">
    <location>
        <begin position="169"/>
        <end position="190"/>
    </location>
</feature>
<dbReference type="AlphaFoldDB" id="A0A067TTW1"/>
<proteinExistence type="predicted"/>
<evidence type="ECO:0008006" key="5">
    <source>
        <dbReference type="Google" id="ProtNLM"/>
    </source>
</evidence>
<evidence type="ECO:0000313" key="3">
    <source>
        <dbReference type="EMBL" id="KDR82403.1"/>
    </source>
</evidence>
<feature type="region of interest" description="Disordered" evidence="1">
    <location>
        <begin position="576"/>
        <end position="633"/>
    </location>
</feature>
<dbReference type="STRING" id="685588.A0A067TTW1"/>
<feature type="transmembrane region" description="Helical" evidence="2">
    <location>
        <begin position="78"/>
        <end position="105"/>
    </location>
</feature>
<name>A0A067TTW1_GALM3</name>
<dbReference type="EMBL" id="KL142369">
    <property type="protein sequence ID" value="KDR82403.1"/>
    <property type="molecule type" value="Genomic_DNA"/>
</dbReference>
<keyword evidence="2" id="KW-0472">Membrane</keyword>
<keyword evidence="2" id="KW-0812">Transmembrane</keyword>
<sequence length="645" mass="69768">MASVSQLTPLLPTTPYLLAYALPLLLLSLLLTFAGTFLTLDRSRSFPPTDAAAASGKGYAAVPGTLAFEKPKKSRLTWMLEGGIGGLAGGYAFGVHLSTALALLIPATTSSASLSPKSFLAIWILSCIISVPVAGRYRYAAFAFFGISGGTLTALALCIITHPSLPSRVILVSICLPLLTLLVLLTSTIPIPRLTTTVFHPILRLCTASTGAFGVVVSVALLMNPKQEGWANAWERLWMKNGPPEGLPWGSGAEQGLSAAYAVFLAGGIAVDWALRRWIGESPDEKWDSYLAHYAANLPNQAGRAGSFQPLTSFWDRFFSSSTPTPPYSKEIIFPNETDLKSKFPLPLPVTMHNMSPGKLSKAERGMELTRVPTSVELLKKKRSKGKRGAAWRTTAESRDRKERKPVRFGDLSDDSDSDDNDDDKTKKPSGSSAAASPNIEQKGLKDAKHTKRPWIVTNAQHSVSSSSTPTLVGNRAVSSDPRLDALDTLDYDQEIAQLKKQRKKADDNEDLVYSDYEEDLTAQRPRGTIEESGWSPAFLKRHQSQNQSDGAMPKPVPATPSLIKAIDRLAVAQKEAYGSAVQAASQKDAAAPTRSASKDHSNSRRPSASPEDAEAGGPKEASAKAERAPRWEEFWREVRVKAQS</sequence>
<evidence type="ECO:0000313" key="4">
    <source>
        <dbReference type="Proteomes" id="UP000027222"/>
    </source>
</evidence>
<feature type="region of interest" description="Disordered" evidence="1">
    <location>
        <begin position="358"/>
        <end position="451"/>
    </location>
</feature>
<organism evidence="3 4">
    <name type="scientific">Galerina marginata (strain CBS 339.88)</name>
    <dbReference type="NCBI Taxonomy" id="685588"/>
    <lineage>
        <taxon>Eukaryota</taxon>
        <taxon>Fungi</taxon>
        <taxon>Dikarya</taxon>
        <taxon>Basidiomycota</taxon>
        <taxon>Agaricomycotina</taxon>
        <taxon>Agaricomycetes</taxon>
        <taxon>Agaricomycetidae</taxon>
        <taxon>Agaricales</taxon>
        <taxon>Agaricineae</taxon>
        <taxon>Strophariaceae</taxon>
        <taxon>Galerina</taxon>
    </lineage>
</organism>
<accession>A0A067TTW1</accession>
<feature type="compositionally biased region" description="Basic residues" evidence="1">
    <location>
        <begin position="380"/>
        <end position="390"/>
    </location>
</feature>
<feature type="region of interest" description="Disordered" evidence="1">
    <location>
        <begin position="517"/>
        <end position="560"/>
    </location>
</feature>
<evidence type="ECO:0000256" key="2">
    <source>
        <dbReference type="SAM" id="Phobius"/>
    </source>
</evidence>
<feature type="compositionally biased region" description="Basic and acidic residues" evidence="1">
    <location>
        <begin position="622"/>
        <end position="633"/>
    </location>
</feature>
<feature type="compositionally biased region" description="Basic and acidic residues" evidence="1">
    <location>
        <begin position="396"/>
        <end position="408"/>
    </location>
</feature>
<feature type="compositionally biased region" description="Acidic residues" evidence="1">
    <location>
        <begin position="412"/>
        <end position="423"/>
    </location>
</feature>
<keyword evidence="4" id="KW-1185">Reference proteome</keyword>
<protein>
    <recommendedName>
        <fullName evidence="5">DUF4203 domain-containing protein</fullName>
    </recommendedName>
</protein>
<feature type="compositionally biased region" description="Low complexity" evidence="1">
    <location>
        <begin position="580"/>
        <end position="592"/>
    </location>
</feature>
<feature type="transmembrane region" description="Helical" evidence="2">
    <location>
        <begin position="202"/>
        <end position="223"/>
    </location>
</feature>
<dbReference type="HOGENOM" id="CLU_033738_0_0_1"/>
<evidence type="ECO:0000256" key="1">
    <source>
        <dbReference type="SAM" id="MobiDB-lite"/>
    </source>
</evidence>
<keyword evidence="2" id="KW-1133">Transmembrane helix</keyword>
<feature type="transmembrane region" description="Helical" evidence="2">
    <location>
        <begin position="142"/>
        <end position="163"/>
    </location>
</feature>
<feature type="transmembrane region" description="Helical" evidence="2">
    <location>
        <begin position="20"/>
        <end position="40"/>
    </location>
</feature>
<dbReference type="OrthoDB" id="3364886at2759"/>
<reference evidence="4" key="1">
    <citation type="journal article" date="2014" name="Proc. Natl. Acad. Sci. U.S.A.">
        <title>Extensive sampling of basidiomycete genomes demonstrates inadequacy of the white-rot/brown-rot paradigm for wood decay fungi.</title>
        <authorList>
            <person name="Riley R."/>
            <person name="Salamov A.A."/>
            <person name="Brown D.W."/>
            <person name="Nagy L.G."/>
            <person name="Floudas D."/>
            <person name="Held B.W."/>
            <person name="Levasseur A."/>
            <person name="Lombard V."/>
            <person name="Morin E."/>
            <person name="Otillar R."/>
            <person name="Lindquist E.A."/>
            <person name="Sun H."/>
            <person name="LaButti K.M."/>
            <person name="Schmutz J."/>
            <person name="Jabbour D."/>
            <person name="Luo H."/>
            <person name="Baker S.E."/>
            <person name="Pisabarro A.G."/>
            <person name="Walton J.D."/>
            <person name="Blanchette R.A."/>
            <person name="Henrissat B."/>
            <person name="Martin F."/>
            <person name="Cullen D."/>
            <person name="Hibbett D.S."/>
            <person name="Grigoriev I.V."/>
        </authorList>
    </citation>
    <scope>NUCLEOTIDE SEQUENCE [LARGE SCALE GENOMIC DNA]</scope>
    <source>
        <strain evidence="4">CBS 339.88</strain>
    </source>
</reference>
<gene>
    <name evidence="3" type="ORF">GALMADRAFT_58295</name>
</gene>
<feature type="transmembrane region" description="Helical" evidence="2">
    <location>
        <begin position="117"/>
        <end position="135"/>
    </location>
</feature>